<keyword evidence="5" id="KW-1185">Reference proteome</keyword>
<dbReference type="CDD" id="cd00077">
    <property type="entry name" value="HDc"/>
    <property type="match status" value="1"/>
</dbReference>
<dbReference type="NCBIfam" id="TIGR01353">
    <property type="entry name" value="dGTP_triPase"/>
    <property type="match status" value="1"/>
</dbReference>
<accession>A0ABS2NJC3</accession>
<feature type="domain" description="HD" evidence="3">
    <location>
        <begin position="72"/>
        <end position="223"/>
    </location>
</feature>
<gene>
    <name evidence="4" type="ORF">JOC86_004505</name>
</gene>
<dbReference type="InterPro" id="IPR003607">
    <property type="entry name" value="HD/PDEase_dom"/>
</dbReference>
<dbReference type="HAMAP" id="MF_01212">
    <property type="entry name" value="dGTPase_type2"/>
    <property type="match status" value="1"/>
</dbReference>
<dbReference type="SMART" id="SM00471">
    <property type="entry name" value="HDc"/>
    <property type="match status" value="1"/>
</dbReference>
<protein>
    <recommendedName>
        <fullName evidence="2">Deoxyguanosinetriphosphate triphosphohydrolase-like protein</fullName>
    </recommendedName>
</protein>
<comment type="similarity">
    <text evidence="2">Belongs to the dGTPase family. Type 2 subfamily.</text>
</comment>
<sequence length="432" mass="49918">MSRNKELLIDFLQDHYYPLKDIEKRIHPEETVRDRNPHQRDYSRILYSTSFRRLQGKMQLLGIKSDKFYRNRLTHSLEVAQIARSIAERLRTQSEDNKVYVDDIYVVEAAALAHDIGNPPYGHHGEKVLNELMKNNGGFEGNAQTLRVLNDLEKKLQNTRGLNLTVRTLLGVVKYYKPFDEISKKFIYKSNFEQLADFIDKSNVSPRTLDVQIVDIADEIAYAAHDLEDALSLGLFNIDEFMFEFKDIASQIQGYDVLEELVTKAKSYARSASNYHSSEEFGLLLRKELTSNLVNTLVNDIGIVEVDDKFKTKTGTLNDRELGFSTLDEFADCLKDFTFKCINRSNTVQLYEKQGEKIIKGLFDAFSDEEFNKDNLLLPVEYRESIEGKERIISDYISGMMDSYAVQVFQELYGIDATKGVYDEKYFGNYKI</sequence>
<dbReference type="InterPro" id="IPR050135">
    <property type="entry name" value="dGTPase-like"/>
</dbReference>
<dbReference type="RefSeq" id="WP_205175161.1">
    <property type="nucleotide sequence ID" value="NZ_JAFBDZ010000006.1"/>
</dbReference>
<dbReference type="GO" id="GO:0008832">
    <property type="term" value="F:dGTPase activity"/>
    <property type="evidence" value="ECO:0007669"/>
    <property type="project" value="UniProtKB-EC"/>
</dbReference>
<evidence type="ECO:0000256" key="1">
    <source>
        <dbReference type="ARBA" id="ARBA00022801"/>
    </source>
</evidence>
<dbReference type="SUPFAM" id="SSF109604">
    <property type="entry name" value="HD-domain/PDEase-like"/>
    <property type="match status" value="1"/>
</dbReference>
<reference evidence="4 5" key="1">
    <citation type="submission" date="2021-01" db="EMBL/GenBank/DDBJ databases">
        <title>Genomic Encyclopedia of Type Strains, Phase IV (KMG-IV): sequencing the most valuable type-strain genomes for metagenomic binning, comparative biology and taxonomic classification.</title>
        <authorList>
            <person name="Goeker M."/>
        </authorList>
    </citation>
    <scope>NUCLEOTIDE SEQUENCE [LARGE SCALE GENOMIC DNA]</scope>
    <source>
        <strain evidence="4 5">DSM 24834</strain>
    </source>
</reference>
<dbReference type="EMBL" id="JAFBDZ010000006">
    <property type="protein sequence ID" value="MBM7587930.1"/>
    <property type="molecule type" value="Genomic_DNA"/>
</dbReference>
<dbReference type="InterPro" id="IPR026875">
    <property type="entry name" value="PHydrolase_assoc_dom"/>
</dbReference>
<dbReference type="Gene3D" id="1.10.3210.10">
    <property type="entry name" value="Hypothetical protein af1432"/>
    <property type="match status" value="1"/>
</dbReference>
<organism evidence="4 5">
    <name type="scientific">Rossellomorea pakistanensis</name>
    <dbReference type="NCBI Taxonomy" id="992288"/>
    <lineage>
        <taxon>Bacteria</taxon>
        <taxon>Bacillati</taxon>
        <taxon>Bacillota</taxon>
        <taxon>Bacilli</taxon>
        <taxon>Bacillales</taxon>
        <taxon>Bacillaceae</taxon>
        <taxon>Rossellomorea</taxon>
    </lineage>
</organism>
<evidence type="ECO:0000256" key="2">
    <source>
        <dbReference type="HAMAP-Rule" id="MF_01212"/>
    </source>
</evidence>
<dbReference type="PANTHER" id="PTHR11373:SF40">
    <property type="entry name" value="DEOXYGUANOSINETRIPHOSPHATE TRIPHOSPHOHYDROLASE-LIKE PROTEIN 2"/>
    <property type="match status" value="1"/>
</dbReference>
<dbReference type="InterPro" id="IPR006674">
    <property type="entry name" value="HD_domain"/>
</dbReference>
<evidence type="ECO:0000313" key="4">
    <source>
        <dbReference type="EMBL" id="MBM7587930.1"/>
    </source>
</evidence>
<dbReference type="InterPro" id="IPR006261">
    <property type="entry name" value="dGTPase"/>
</dbReference>
<dbReference type="Pfam" id="PF13286">
    <property type="entry name" value="HD_assoc"/>
    <property type="match status" value="1"/>
</dbReference>
<dbReference type="PANTHER" id="PTHR11373">
    <property type="entry name" value="DEOXYNUCLEOSIDE TRIPHOSPHATE TRIPHOSPHOHYDROLASE"/>
    <property type="match status" value="1"/>
</dbReference>
<name>A0ABS2NJC3_9BACI</name>
<comment type="caution">
    <text evidence="4">The sequence shown here is derived from an EMBL/GenBank/DDBJ whole genome shotgun (WGS) entry which is preliminary data.</text>
</comment>
<dbReference type="PROSITE" id="PS51831">
    <property type="entry name" value="HD"/>
    <property type="match status" value="1"/>
</dbReference>
<dbReference type="Pfam" id="PF01966">
    <property type="entry name" value="HD"/>
    <property type="match status" value="1"/>
</dbReference>
<evidence type="ECO:0000259" key="3">
    <source>
        <dbReference type="PROSITE" id="PS51831"/>
    </source>
</evidence>
<evidence type="ECO:0000313" key="5">
    <source>
        <dbReference type="Proteomes" id="UP001646157"/>
    </source>
</evidence>
<dbReference type="Proteomes" id="UP001646157">
    <property type="component" value="Unassembled WGS sequence"/>
</dbReference>
<dbReference type="InterPro" id="IPR023023">
    <property type="entry name" value="dNTPase_2"/>
</dbReference>
<proteinExistence type="inferred from homology"/>
<keyword evidence="1 2" id="KW-0378">Hydrolase</keyword>